<dbReference type="AlphaFoldDB" id="A0A7X8GZM1"/>
<dbReference type="Proteomes" id="UP000541058">
    <property type="component" value="Unassembled WGS sequence"/>
</dbReference>
<dbReference type="SUPFAM" id="SSF52922">
    <property type="entry name" value="TK C-terminal domain-like"/>
    <property type="match status" value="1"/>
</dbReference>
<evidence type="ECO:0000313" key="1">
    <source>
        <dbReference type="EMBL" id="NLJ17949.1"/>
    </source>
</evidence>
<dbReference type="EMBL" id="JAAYSM010000117">
    <property type="protein sequence ID" value="NLJ17949.1"/>
    <property type="molecule type" value="Genomic_DNA"/>
</dbReference>
<reference evidence="1 2" key="1">
    <citation type="journal article" date="2020" name="Biotechnol. Biofuels">
        <title>New insights from the biogas microbiome by comprehensive genome-resolved metagenomics of nearly 1600 species originating from multiple anaerobic digesters.</title>
        <authorList>
            <person name="Campanaro S."/>
            <person name="Treu L."/>
            <person name="Rodriguez-R L.M."/>
            <person name="Kovalovszki A."/>
            <person name="Ziels R.M."/>
            <person name="Maus I."/>
            <person name="Zhu X."/>
            <person name="Kougias P.G."/>
            <person name="Basile A."/>
            <person name="Luo G."/>
            <person name="Schluter A."/>
            <person name="Konstantinidis K.T."/>
            <person name="Angelidaki I."/>
        </authorList>
    </citation>
    <scope>NUCLEOTIDE SEQUENCE [LARGE SCALE GENOMIC DNA]</scope>
    <source>
        <strain evidence="1">AS23ysBPME_34</strain>
    </source>
</reference>
<sequence length="47" mass="5305">MKVKYVGLDGVTIRIDRFGLSGKGEEVVADYGFTVENFVEQYLTVFN</sequence>
<protein>
    <submittedName>
        <fullName evidence="1">Uncharacterized protein</fullName>
    </submittedName>
</protein>
<organism evidence="1 2">
    <name type="scientific">Globicatella sulfidifaciens</name>
    <dbReference type="NCBI Taxonomy" id="136093"/>
    <lineage>
        <taxon>Bacteria</taxon>
        <taxon>Bacillati</taxon>
        <taxon>Bacillota</taxon>
        <taxon>Bacilli</taxon>
        <taxon>Lactobacillales</taxon>
        <taxon>Aerococcaceae</taxon>
        <taxon>Globicatella</taxon>
    </lineage>
</organism>
<dbReference type="RefSeq" id="WP_159443900.1">
    <property type="nucleotide sequence ID" value="NZ_JAAYSM010000117.1"/>
</dbReference>
<dbReference type="InterPro" id="IPR009014">
    <property type="entry name" value="Transketo_C/PFOR_II"/>
</dbReference>
<evidence type="ECO:0000313" key="2">
    <source>
        <dbReference type="Proteomes" id="UP000541058"/>
    </source>
</evidence>
<accession>A0A7X8GZM1</accession>
<gene>
    <name evidence="1" type="ORF">GX355_03730</name>
</gene>
<dbReference type="Gene3D" id="3.40.50.920">
    <property type="match status" value="1"/>
</dbReference>
<proteinExistence type="predicted"/>
<comment type="caution">
    <text evidence="1">The sequence shown here is derived from an EMBL/GenBank/DDBJ whole genome shotgun (WGS) entry which is preliminary data.</text>
</comment>
<name>A0A7X8GZM1_9LACT</name>